<accession>A0ABR0B2C7</accession>
<evidence type="ECO:0000313" key="3">
    <source>
        <dbReference type="Proteomes" id="UP001234178"/>
    </source>
</evidence>
<dbReference type="EMBL" id="JAOYFB010000040">
    <property type="protein sequence ID" value="KAK4035848.1"/>
    <property type="molecule type" value="Genomic_DNA"/>
</dbReference>
<comment type="caution">
    <text evidence="2">The sequence shown here is derived from an EMBL/GenBank/DDBJ whole genome shotgun (WGS) entry which is preliminary data.</text>
</comment>
<protein>
    <submittedName>
        <fullName evidence="2">Uncharacterized protein</fullName>
    </submittedName>
</protein>
<sequence length="115" mass="13208">MKRKKKRDGKKKKNIRVGVDPPIPLDEKHGDKCQLDQVVDFGTDLACSVRPAKGWLRDLMISILDRHLILDSNLGFTRSMFVRFLVNTTAFRHHLFHQLSVEAKSDATFLYVSSL</sequence>
<name>A0ABR0B2C7_9CRUS</name>
<evidence type="ECO:0000313" key="2">
    <source>
        <dbReference type="EMBL" id="KAK4035848.1"/>
    </source>
</evidence>
<keyword evidence="3" id="KW-1185">Reference proteome</keyword>
<reference evidence="2 3" key="1">
    <citation type="journal article" date="2023" name="Nucleic Acids Res.">
        <title>The hologenome of Daphnia magna reveals possible DNA methylation and microbiome-mediated evolution of the host genome.</title>
        <authorList>
            <person name="Chaturvedi A."/>
            <person name="Li X."/>
            <person name="Dhandapani V."/>
            <person name="Marshall H."/>
            <person name="Kissane S."/>
            <person name="Cuenca-Cambronero M."/>
            <person name="Asole G."/>
            <person name="Calvet F."/>
            <person name="Ruiz-Romero M."/>
            <person name="Marangio P."/>
            <person name="Guigo R."/>
            <person name="Rago D."/>
            <person name="Mirbahai L."/>
            <person name="Eastwood N."/>
            <person name="Colbourne J.K."/>
            <person name="Zhou J."/>
            <person name="Mallon E."/>
            <person name="Orsini L."/>
        </authorList>
    </citation>
    <scope>NUCLEOTIDE SEQUENCE [LARGE SCALE GENOMIC DNA]</scope>
    <source>
        <strain evidence="2">LRV0_1</strain>
    </source>
</reference>
<evidence type="ECO:0000256" key="1">
    <source>
        <dbReference type="SAM" id="MobiDB-lite"/>
    </source>
</evidence>
<feature type="compositionally biased region" description="Basic residues" evidence="1">
    <location>
        <begin position="1"/>
        <end position="15"/>
    </location>
</feature>
<feature type="region of interest" description="Disordered" evidence="1">
    <location>
        <begin position="1"/>
        <end position="23"/>
    </location>
</feature>
<dbReference type="Proteomes" id="UP001234178">
    <property type="component" value="Unassembled WGS sequence"/>
</dbReference>
<gene>
    <name evidence="2" type="ORF">OUZ56_027929</name>
</gene>
<proteinExistence type="predicted"/>
<organism evidence="2 3">
    <name type="scientific">Daphnia magna</name>
    <dbReference type="NCBI Taxonomy" id="35525"/>
    <lineage>
        <taxon>Eukaryota</taxon>
        <taxon>Metazoa</taxon>
        <taxon>Ecdysozoa</taxon>
        <taxon>Arthropoda</taxon>
        <taxon>Crustacea</taxon>
        <taxon>Branchiopoda</taxon>
        <taxon>Diplostraca</taxon>
        <taxon>Cladocera</taxon>
        <taxon>Anomopoda</taxon>
        <taxon>Daphniidae</taxon>
        <taxon>Daphnia</taxon>
    </lineage>
</organism>